<dbReference type="PROSITE" id="PS50184">
    <property type="entry name" value="VWFC_2"/>
    <property type="match status" value="1"/>
</dbReference>
<dbReference type="PANTHER" id="PTHR46252:SF3">
    <property type="entry name" value="KIELIN_CHORDIN-LIKE PROTEIN"/>
    <property type="match status" value="1"/>
</dbReference>
<name>A0A9W3BN14_BIOGL</name>
<reference evidence="4" key="1">
    <citation type="submission" date="2025-08" db="UniProtKB">
        <authorList>
            <consortium name="RefSeq"/>
        </authorList>
    </citation>
    <scope>IDENTIFICATION</scope>
</reference>
<dbReference type="RefSeq" id="XP_055900979.1">
    <property type="nucleotide sequence ID" value="XM_056045004.1"/>
</dbReference>
<dbReference type="GO" id="GO:0030514">
    <property type="term" value="P:negative regulation of BMP signaling pathway"/>
    <property type="evidence" value="ECO:0007669"/>
    <property type="project" value="TreeGrafter"/>
</dbReference>
<dbReference type="Gene3D" id="6.20.200.20">
    <property type="match status" value="1"/>
</dbReference>
<dbReference type="AlphaFoldDB" id="A0A9W3BN14"/>
<dbReference type="SUPFAM" id="SSF57603">
    <property type="entry name" value="FnI-like domain"/>
    <property type="match status" value="1"/>
</dbReference>
<protein>
    <submittedName>
        <fullName evidence="4">Brorin-like</fullName>
    </submittedName>
</protein>
<dbReference type="InterPro" id="IPR042979">
    <property type="entry name" value="VWC2/VWC2L"/>
</dbReference>
<feature type="signal peptide" evidence="1">
    <location>
        <begin position="1"/>
        <end position="19"/>
    </location>
</feature>
<organism evidence="3 4">
    <name type="scientific">Biomphalaria glabrata</name>
    <name type="common">Bloodfluke planorb</name>
    <name type="synonym">Freshwater snail</name>
    <dbReference type="NCBI Taxonomy" id="6526"/>
    <lineage>
        <taxon>Eukaryota</taxon>
        <taxon>Metazoa</taxon>
        <taxon>Spiralia</taxon>
        <taxon>Lophotrochozoa</taxon>
        <taxon>Mollusca</taxon>
        <taxon>Gastropoda</taxon>
        <taxon>Heterobranchia</taxon>
        <taxon>Euthyneura</taxon>
        <taxon>Panpulmonata</taxon>
        <taxon>Hygrophila</taxon>
        <taxon>Lymnaeoidea</taxon>
        <taxon>Planorbidae</taxon>
        <taxon>Biomphalaria</taxon>
    </lineage>
</organism>
<keyword evidence="1" id="KW-0732">Signal</keyword>
<feature type="domain" description="VWFC" evidence="2">
    <location>
        <begin position="23"/>
        <end position="80"/>
    </location>
</feature>
<dbReference type="GO" id="GO:0045202">
    <property type="term" value="C:synapse"/>
    <property type="evidence" value="ECO:0007669"/>
    <property type="project" value="UniProtKB-SubCell"/>
</dbReference>
<sequence length="128" mass="13432">MSSAGIVCLILLAATFCLAQNERNCVLPTGEILREGEITDGDCLPCFCYRGSLVCATVQCQSTPCVDYDILPGECCPSCPNGPNCLLPDGGILAAGQSTTLNDGRTCTCVAHGHYPTELDCGSRSWHG</sequence>
<dbReference type="OMA" id="DCFFGGC"/>
<dbReference type="SMART" id="SM00214">
    <property type="entry name" value="VWC"/>
    <property type="match status" value="1"/>
</dbReference>
<dbReference type="Pfam" id="PF23334">
    <property type="entry name" value="VWC2L_2nd"/>
    <property type="match status" value="1"/>
</dbReference>
<dbReference type="GeneID" id="129928816"/>
<keyword evidence="3" id="KW-1185">Reference proteome</keyword>
<proteinExistence type="predicted"/>
<gene>
    <name evidence="4" type="primary">LOC129928816</name>
</gene>
<dbReference type="GO" id="GO:0005615">
    <property type="term" value="C:extracellular space"/>
    <property type="evidence" value="ECO:0007669"/>
    <property type="project" value="TreeGrafter"/>
</dbReference>
<evidence type="ECO:0000313" key="4">
    <source>
        <dbReference type="RefSeq" id="XP_055900979.1"/>
    </source>
</evidence>
<evidence type="ECO:0000259" key="2">
    <source>
        <dbReference type="PROSITE" id="PS50184"/>
    </source>
</evidence>
<dbReference type="OrthoDB" id="6106821at2759"/>
<dbReference type="InterPro" id="IPR001007">
    <property type="entry name" value="VWF_dom"/>
</dbReference>
<dbReference type="PANTHER" id="PTHR46252">
    <property type="entry name" value="BRORIN FAMILY MEMBER"/>
    <property type="match status" value="1"/>
</dbReference>
<evidence type="ECO:0000313" key="3">
    <source>
        <dbReference type="Proteomes" id="UP001165740"/>
    </source>
</evidence>
<feature type="chain" id="PRO_5040877822" evidence="1">
    <location>
        <begin position="20"/>
        <end position="128"/>
    </location>
</feature>
<dbReference type="Proteomes" id="UP001165740">
    <property type="component" value="Chromosome 10"/>
</dbReference>
<accession>A0A9W3BN14</accession>
<dbReference type="GO" id="GO:0032281">
    <property type="term" value="C:AMPA glutamate receptor complex"/>
    <property type="evidence" value="ECO:0007669"/>
    <property type="project" value="TreeGrafter"/>
</dbReference>
<evidence type="ECO:0000256" key="1">
    <source>
        <dbReference type="SAM" id="SignalP"/>
    </source>
</evidence>